<evidence type="ECO:0000313" key="14">
    <source>
        <dbReference type="Proteomes" id="UP000215158"/>
    </source>
</evidence>
<dbReference type="Proteomes" id="UP000215158">
    <property type="component" value="Chromosome 2"/>
</dbReference>
<evidence type="ECO:0000256" key="6">
    <source>
        <dbReference type="ARBA" id="ARBA00022729"/>
    </source>
</evidence>
<accession>A0A248VTV6</accession>
<dbReference type="InterPro" id="IPR001702">
    <property type="entry name" value="Porin_Gram-ve"/>
</dbReference>
<evidence type="ECO:0000256" key="9">
    <source>
        <dbReference type="ARBA" id="ARBA00023136"/>
    </source>
</evidence>
<evidence type="ECO:0000259" key="12">
    <source>
        <dbReference type="Pfam" id="PF13609"/>
    </source>
</evidence>
<dbReference type="PRINTS" id="PR00182">
    <property type="entry name" value="ECOLNEIPORIN"/>
</dbReference>
<keyword evidence="14" id="KW-1185">Reference proteome</keyword>
<gene>
    <name evidence="13" type="ORF">CJU94_29880</name>
</gene>
<dbReference type="GO" id="GO:0015288">
    <property type="term" value="F:porin activity"/>
    <property type="evidence" value="ECO:0007669"/>
    <property type="project" value="UniProtKB-KW"/>
</dbReference>
<proteinExistence type="predicted"/>
<dbReference type="InterPro" id="IPR023614">
    <property type="entry name" value="Porin_dom_sf"/>
</dbReference>
<dbReference type="PANTHER" id="PTHR34501:SF9">
    <property type="entry name" value="MAJOR OUTER MEMBRANE PROTEIN P.IA"/>
    <property type="match status" value="1"/>
</dbReference>
<keyword evidence="8" id="KW-0626">Porin</keyword>
<dbReference type="RefSeq" id="WP_095422182.1">
    <property type="nucleotide sequence ID" value="NZ_CP022990.1"/>
</dbReference>
<evidence type="ECO:0000313" key="13">
    <source>
        <dbReference type="EMBL" id="ASW02315.1"/>
    </source>
</evidence>
<reference evidence="13 14" key="1">
    <citation type="submission" date="2017-08" db="EMBL/GenBank/DDBJ databases">
        <title>Identification and genetic characteristics of simultaneous BTEX- and naphthalene-degrading Paraburkholderia sp. BN5 isolated from petroleum-contaminated soil.</title>
        <authorList>
            <person name="Lee Y."/>
            <person name="Jeon C.O."/>
        </authorList>
    </citation>
    <scope>NUCLEOTIDE SEQUENCE [LARGE SCALE GENOMIC DNA]</scope>
    <source>
        <strain evidence="13 14">BN5</strain>
    </source>
</reference>
<keyword evidence="6 11" id="KW-0732">Signal</keyword>
<comment type="subcellular location">
    <subcellularLocation>
        <location evidence="1">Cell outer membrane</location>
        <topology evidence="1">Multi-pass membrane protein</topology>
    </subcellularLocation>
</comment>
<evidence type="ECO:0000256" key="4">
    <source>
        <dbReference type="ARBA" id="ARBA00022452"/>
    </source>
</evidence>
<keyword evidence="10" id="KW-0998">Cell outer membrane</keyword>
<comment type="subunit">
    <text evidence="2">Homotrimer.</text>
</comment>
<evidence type="ECO:0000256" key="5">
    <source>
        <dbReference type="ARBA" id="ARBA00022692"/>
    </source>
</evidence>
<sequence length="387" mass="41349">MRFMSQSICGATLILAAGGAAAQSSVTLYGVADVFVQYLDNGGKHSYSERSGGSTGSLFGLKGTEELGNGLKAVFDVETGFNINNGAFFADSTAMFYRQSWVGLKHDSYGQLSFGRQYQPSFWAVYFTDPFRGNEVMSPLAAADLAGATDRSTLATQYVSGRTSNSIFYSSPDMRGVHVYAMYGMPTTVTQPVPVRSGAMVDLAASYSGYGFYAGVGYQYQHGSQESAPLVPTAPTLLTTFDLMGTEHFTGALAYRLGIVNFQFNYSYNRPKDAPAGALVTVTPTVKLPLASLVHSYSIIELGATIQATPVDVIEIAGIERDVRGVHDNTPGIEVGVDHSLSKRTSLYMRAGYLKNNGSANMSWPGVTGVASGSKQVLAVLGMTHRF</sequence>
<dbReference type="AlphaFoldDB" id="A0A248VTV6"/>
<evidence type="ECO:0000256" key="11">
    <source>
        <dbReference type="SAM" id="SignalP"/>
    </source>
</evidence>
<dbReference type="InterPro" id="IPR002299">
    <property type="entry name" value="Porin_Neis"/>
</dbReference>
<keyword evidence="7" id="KW-0406">Ion transport</keyword>
<protein>
    <submittedName>
        <fullName evidence="13">Porin</fullName>
    </submittedName>
</protein>
<dbReference type="OrthoDB" id="8982743at2"/>
<dbReference type="GO" id="GO:0034220">
    <property type="term" value="P:monoatomic ion transmembrane transport"/>
    <property type="evidence" value="ECO:0007669"/>
    <property type="project" value="InterPro"/>
</dbReference>
<dbReference type="GO" id="GO:0009279">
    <property type="term" value="C:cell outer membrane"/>
    <property type="evidence" value="ECO:0007669"/>
    <property type="project" value="UniProtKB-SubCell"/>
</dbReference>
<dbReference type="PANTHER" id="PTHR34501">
    <property type="entry name" value="PROTEIN YDDL-RELATED"/>
    <property type="match status" value="1"/>
</dbReference>
<dbReference type="InterPro" id="IPR050298">
    <property type="entry name" value="Gram-neg_bact_OMP"/>
</dbReference>
<name>A0A248VTV6_9BURK</name>
<dbReference type="PRINTS" id="PR00184">
    <property type="entry name" value="NEISSPPORIN"/>
</dbReference>
<dbReference type="GO" id="GO:0046930">
    <property type="term" value="C:pore complex"/>
    <property type="evidence" value="ECO:0007669"/>
    <property type="project" value="UniProtKB-KW"/>
</dbReference>
<evidence type="ECO:0000256" key="2">
    <source>
        <dbReference type="ARBA" id="ARBA00011233"/>
    </source>
</evidence>
<keyword evidence="9" id="KW-0472">Membrane</keyword>
<dbReference type="KEGG" id="parb:CJU94_29880"/>
<keyword evidence="5" id="KW-0812">Transmembrane</keyword>
<dbReference type="InterPro" id="IPR033900">
    <property type="entry name" value="Gram_neg_porin_domain"/>
</dbReference>
<feature type="chain" id="PRO_5012331856" evidence="11">
    <location>
        <begin position="23"/>
        <end position="387"/>
    </location>
</feature>
<organism evidence="13 14">
    <name type="scientific">Paraburkholderia aromaticivorans</name>
    <dbReference type="NCBI Taxonomy" id="2026199"/>
    <lineage>
        <taxon>Bacteria</taxon>
        <taxon>Pseudomonadati</taxon>
        <taxon>Pseudomonadota</taxon>
        <taxon>Betaproteobacteria</taxon>
        <taxon>Burkholderiales</taxon>
        <taxon>Burkholderiaceae</taxon>
        <taxon>Paraburkholderia</taxon>
    </lineage>
</organism>
<dbReference type="CDD" id="cd00342">
    <property type="entry name" value="gram_neg_porins"/>
    <property type="match status" value="1"/>
</dbReference>
<dbReference type="Pfam" id="PF13609">
    <property type="entry name" value="Porin_4"/>
    <property type="match status" value="1"/>
</dbReference>
<evidence type="ECO:0000256" key="10">
    <source>
        <dbReference type="ARBA" id="ARBA00023237"/>
    </source>
</evidence>
<feature type="domain" description="Porin" evidence="12">
    <location>
        <begin position="12"/>
        <end position="358"/>
    </location>
</feature>
<keyword evidence="3" id="KW-0813">Transport</keyword>
<evidence type="ECO:0000256" key="7">
    <source>
        <dbReference type="ARBA" id="ARBA00023065"/>
    </source>
</evidence>
<dbReference type="SUPFAM" id="SSF56935">
    <property type="entry name" value="Porins"/>
    <property type="match status" value="1"/>
</dbReference>
<evidence type="ECO:0000256" key="1">
    <source>
        <dbReference type="ARBA" id="ARBA00004571"/>
    </source>
</evidence>
<dbReference type="Gene3D" id="2.40.160.10">
    <property type="entry name" value="Porin"/>
    <property type="match status" value="1"/>
</dbReference>
<dbReference type="EMBL" id="CP022990">
    <property type="protein sequence ID" value="ASW02315.1"/>
    <property type="molecule type" value="Genomic_DNA"/>
</dbReference>
<evidence type="ECO:0000256" key="8">
    <source>
        <dbReference type="ARBA" id="ARBA00023114"/>
    </source>
</evidence>
<feature type="signal peptide" evidence="11">
    <location>
        <begin position="1"/>
        <end position="22"/>
    </location>
</feature>
<keyword evidence="4" id="KW-1134">Transmembrane beta strand</keyword>
<evidence type="ECO:0000256" key="3">
    <source>
        <dbReference type="ARBA" id="ARBA00022448"/>
    </source>
</evidence>